<evidence type="ECO:0000313" key="2">
    <source>
        <dbReference type="Proteomes" id="UP001186974"/>
    </source>
</evidence>
<accession>A0ACC3DS73</accession>
<dbReference type="Proteomes" id="UP001186974">
    <property type="component" value="Unassembled WGS sequence"/>
</dbReference>
<gene>
    <name evidence="1" type="ORF">LTS18_004959</name>
</gene>
<keyword evidence="2" id="KW-1185">Reference proteome</keyword>
<proteinExistence type="predicted"/>
<protein>
    <submittedName>
        <fullName evidence="1">Uncharacterized protein</fullName>
    </submittedName>
</protein>
<sequence length="189" mass="18704">MVNDIMANPGPTFDVPVTSTEPVWMFCKQANHCGEGMVFAINPAPTGDKTMEAYVAKAVLSGPPKQLAALQMVNAQQQAVASTVTVAVAGAAAAATGASAGAPMATVASGQGTAPNGETCSCQCLCGQNSFPQNVGQGEFGGFLGAMPSTGAMSPAPAAGAQSAAPAGIAAPSTAPMRRGYRGGDEHFL</sequence>
<comment type="caution">
    <text evidence="1">The sequence shown here is derived from an EMBL/GenBank/DDBJ whole genome shotgun (WGS) entry which is preliminary data.</text>
</comment>
<evidence type="ECO:0000313" key="1">
    <source>
        <dbReference type="EMBL" id="KAK3079398.1"/>
    </source>
</evidence>
<reference evidence="1" key="1">
    <citation type="submission" date="2024-09" db="EMBL/GenBank/DDBJ databases">
        <title>Black Yeasts Isolated from many extreme environments.</title>
        <authorList>
            <person name="Coleine C."/>
            <person name="Stajich J.E."/>
            <person name="Selbmann L."/>
        </authorList>
    </citation>
    <scope>NUCLEOTIDE SEQUENCE</scope>
    <source>
        <strain evidence="1">CCFEE 5737</strain>
    </source>
</reference>
<organism evidence="1 2">
    <name type="scientific">Coniosporium uncinatum</name>
    <dbReference type="NCBI Taxonomy" id="93489"/>
    <lineage>
        <taxon>Eukaryota</taxon>
        <taxon>Fungi</taxon>
        <taxon>Dikarya</taxon>
        <taxon>Ascomycota</taxon>
        <taxon>Pezizomycotina</taxon>
        <taxon>Dothideomycetes</taxon>
        <taxon>Dothideomycetes incertae sedis</taxon>
        <taxon>Coniosporium</taxon>
    </lineage>
</organism>
<name>A0ACC3DS73_9PEZI</name>
<dbReference type="EMBL" id="JAWDJW010001171">
    <property type="protein sequence ID" value="KAK3079398.1"/>
    <property type="molecule type" value="Genomic_DNA"/>
</dbReference>